<keyword evidence="2" id="KW-0677">Repeat</keyword>
<dbReference type="Pfam" id="PF20703">
    <property type="entry name" value="nSTAND1"/>
    <property type="match status" value="1"/>
</dbReference>
<dbReference type="SUPFAM" id="SSF50978">
    <property type="entry name" value="WD40 repeat-like"/>
    <property type="match status" value="1"/>
</dbReference>
<dbReference type="KEGG" id="sxi:SXIM_53880"/>
<dbReference type="Pfam" id="PF07676">
    <property type="entry name" value="PD40"/>
    <property type="match status" value="1"/>
</dbReference>
<feature type="repeat" description="WD" evidence="3">
    <location>
        <begin position="855"/>
        <end position="887"/>
    </location>
</feature>
<dbReference type="InterPro" id="IPR050349">
    <property type="entry name" value="WD_LIS1/nudF_dynein_reg"/>
</dbReference>
<dbReference type="Pfam" id="PF00400">
    <property type="entry name" value="WD40"/>
    <property type="match status" value="4"/>
</dbReference>
<keyword evidence="1 3" id="KW-0853">WD repeat</keyword>
<feature type="repeat" description="WD" evidence="3">
    <location>
        <begin position="892"/>
        <end position="933"/>
    </location>
</feature>
<name>A0A0F7G1Q8_9ACTN</name>
<gene>
    <name evidence="5" type="ORF">SXIM_53880</name>
</gene>
<dbReference type="Proteomes" id="UP000034034">
    <property type="component" value="Chromosome"/>
</dbReference>
<dbReference type="InterPro" id="IPR011047">
    <property type="entry name" value="Quinoprotein_ADH-like_sf"/>
</dbReference>
<feature type="repeat" description="WD" evidence="3">
    <location>
        <begin position="802"/>
        <end position="843"/>
    </location>
</feature>
<evidence type="ECO:0000256" key="2">
    <source>
        <dbReference type="ARBA" id="ARBA00022737"/>
    </source>
</evidence>
<reference evidence="5" key="1">
    <citation type="submission" date="2019-08" db="EMBL/GenBank/DDBJ databases">
        <title>Complete genome sequence of a mangrove-derived Streptomyces xiamenensis.</title>
        <authorList>
            <person name="Xu J."/>
        </authorList>
    </citation>
    <scope>NUCLEOTIDE SEQUENCE</scope>
    <source>
        <strain evidence="5">318</strain>
    </source>
</reference>
<evidence type="ECO:0000259" key="4">
    <source>
        <dbReference type="Pfam" id="PF20703"/>
    </source>
</evidence>
<dbReference type="HOGENOM" id="CLU_002352_0_2_11"/>
<organism evidence="5 6">
    <name type="scientific">Streptomyces xiamenensis</name>
    <dbReference type="NCBI Taxonomy" id="408015"/>
    <lineage>
        <taxon>Bacteria</taxon>
        <taxon>Bacillati</taxon>
        <taxon>Actinomycetota</taxon>
        <taxon>Actinomycetes</taxon>
        <taxon>Kitasatosporales</taxon>
        <taxon>Streptomycetaceae</taxon>
        <taxon>Streptomyces</taxon>
    </lineage>
</organism>
<dbReference type="InterPro" id="IPR011659">
    <property type="entry name" value="WD40"/>
</dbReference>
<dbReference type="SMART" id="SM00320">
    <property type="entry name" value="WD40"/>
    <property type="match status" value="12"/>
</dbReference>
<dbReference type="EMBL" id="CP009922">
    <property type="protein sequence ID" value="AKG46772.1"/>
    <property type="molecule type" value="Genomic_DNA"/>
</dbReference>
<feature type="domain" description="Novel STAND NTPase 1" evidence="4">
    <location>
        <begin position="66"/>
        <end position="473"/>
    </location>
</feature>
<dbReference type="InterPro" id="IPR001680">
    <property type="entry name" value="WD40_rpt"/>
</dbReference>
<dbReference type="PROSITE" id="PS50082">
    <property type="entry name" value="WD_REPEATS_2"/>
    <property type="match status" value="5"/>
</dbReference>
<keyword evidence="6" id="KW-1185">Reference proteome</keyword>
<dbReference type="SUPFAM" id="SSF52540">
    <property type="entry name" value="P-loop containing nucleoside triphosphate hydrolases"/>
    <property type="match status" value="1"/>
</dbReference>
<dbReference type="PROSITE" id="PS50294">
    <property type="entry name" value="WD_REPEATS_REGION"/>
    <property type="match status" value="2"/>
</dbReference>
<dbReference type="PANTHER" id="PTHR44129">
    <property type="entry name" value="WD REPEAT-CONTAINING PROTEIN POP1"/>
    <property type="match status" value="1"/>
</dbReference>
<dbReference type="STRING" id="408015.SXIM_53880"/>
<dbReference type="InterPro" id="IPR036322">
    <property type="entry name" value="WD40_repeat_dom_sf"/>
</dbReference>
<dbReference type="RefSeq" id="WP_046725303.1">
    <property type="nucleotide sequence ID" value="NZ_CP009922.3"/>
</dbReference>
<evidence type="ECO:0000313" key="6">
    <source>
        <dbReference type="Proteomes" id="UP000034034"/>
    </source>
</evidence>
<sequence>MAPGAEPPQPHVELRAWASGHGAVNQAGRDLVIVYGGVTRHLHEHFHAGAEADERTLTPSSVDTCPYPGLRPFDVDDAGWFFGRETLVSRLIGGLELSLADRYPLAVVAPSGAGKSSLLRAGLLDALRRGQLPGSRSWPHLLLTPTDDPLAALTSGFSRLTGTGESRLRAALDAGPGPLRELLRERLALPAGGRLVLVVDQLEELFTAGRSEDARRRFIDAIAGLTGGDDPVAVAVYGLRADAYGPCAAFPHLREALTHRQVIVGPMSEDEVRRAMTRPAERAGLVLAPGLVDVILRDLRGTAPRDDGAYETGRLPLLAHALRATWQQRRDDTLTVGSYRDTGGIGGAVQATAEAEFARLDPGARRTARQLFLGLVRIGENGEVSRRRRTRTDLLLATSAPGSVPAVVDRFTGARLFTQGVLRGEGTVEVTHEALLWAWPRLRGWIAEAGSGALIRQELEDTALGWERGGRRDAGVLLRGTRLEAADSWARQAGPEHISPVVLAFLGLSRRQARRNRRLRNGAVSVTTVLALIATGLAVFAFDQRGESLRQRDEAIFNRVSAEADRRRDGDPALAAQLDLVADTMRSTPQTRTRLMETAGAVLPASVPEQNGIVHSVAFGADGTLATGSDAVRLWDTARPPDLSELASVEGSGRGARVSASYDAEGELLAVGTGDGQLRILDASDAGHPVPLSEWVAVADGPVANPRFSPDGRTLAFASTTYTDGATTAVVQLWDVTDPGRPRPLSTALSSPGQSIASVAFNPAGTVLAAGGGTAPGSDQAHLLRLWDVTDPSNPVGLGGDLGGHSAVVNQVAFSPLTDLLASAGSDNRVLLWDVSRPRAPQLVQQLFLNSVAASVAFSPDARLLATGENSGSVHLWNVGAPASARVIGPPLRGHTATVAGLAFAPGGRMLASGSGDGAALVWRLPPSMAVAESGAAVSALAVSGDGELLAVASGSLVSLWDVSDPTRLARVGALPLLSSAVNALAFREAGGGPALLATGGDAGEVRLWDVSEPGRPRARARPAQVTYEAVHGLVFDASGDTLVATTMMLQGGYRGGVYAWDVSDPEQPGVLDIDPSDQRALPVKGLAAAPDGGHVYTGEYFAPGSLGVWRTGQGEAPSPTGRTNTGQIVMSLAADPRGGLVATGTGESEVWLWDVSLPSAPGSPHGPLSAGGIASSVGFSPDGGLLAAGNSVGEIRLWDTADPSRPEPWGLPVGGHGSDVVALRFGPVEGTLFTGGRDGTVRVRQTDPAAAREVLCSVTGAAMTPERWDTYVSPDLPYDPPCAT</sequence>
<dbReference type="SUPFAM" id="SSF50998">
    <property type="entry name" value="Quinoprotein alcohol dehydrogenase-like"/>
    <property type="match status" value="1"/>
</dbReference>
<dbReference type="PATRIC" id="fig|408015.6.peg.5453"/>
<dbReference type="InterPro" id="IPR027417">
    <property type="entry name" value="P-loop_NTPase"/>
</dbReference>
<dbReference type="InterPro" id="IPR015943">
    <property type="entry name" value="WD40/YVTN_repeat-like_dom_sf"/>
</dbReference>
<dbReference type="PROSITE" id="PS00678">
    <property type="entry name" value="WD_REPEATS_1"/>
    <property type="match status" value="1"/>
</dbReference>
<feature type="repeat" description="WD" evidence="3">
    <location>
        <begin position="1177"/>
        <end position="1200"/>
    </location>
</feature>
<proteinExistence type="predicted"/>
<dbReference type="InterPro" id="IPR019775">
    <property type="entry name" value="WD40_repeat_CS"/>
</dbReference>
<accession>A0A0F7G1Q8</accession>
<dbReference type="CDD" id="cd00200">
    <property type="entry name" value="WD40"/>
    <property type="match status" value="1"/>
</dbReference>
<evidence type="ECO:0000256" key="3">
    <source>
        <dbReference type="PROSITE-ProRule" id="PRU00221"/>
    </source>
</evidence>
<dbReference type="InterPro" id="IPR049052">
    <property type="entry name" value="nSTAND1"/>
</dbReference>
<dbReference type="Gene3D" id="2.130.10.10">
    <property type="entry name" value="YVTN repeat-like/Quinoprotein amine dehydrogenase"/>
    <property type="match status" value="5"/>
</dbReference>
<protein>
    <submittedName>
        <fullName evidence="5">WD-40 repeat protein</fullName>
    </submittedName>
</protein>
<feature type="repeat" description="WD" evidence="3">
    <location>
        <begin position="1214"/>
        <end position="1244"/>
    </location>
</feature>
<evidence type="ECO:0000313" key="5">
    <source>
        <dbReference type="EMBL" id="AKG46772.1"/>
    </source>
</evidence>
<evidence type="ECO:0000256" key="1">
    <source>
        <dbReference type="ARBA" id="ARBA00022574"/>
    </source>
</evidence>